<dbReference type="PANTHER" id="PTHR45815">
    <property type="entry name" value="PROTEIN DISULFIDE-ISOMERASE A6"/>
    <property type="match status" value="1"/>
</dbReference>
<dbReference type="GO" id="GO:0034976">
    <property type="term" value="P:response to endoplasmic reticulum stress"/>
    <property type="evidence" value="ECO:0007669"/>
    <property type="project" value="TreeGrafter"/>
</dbReference>
<evidence type="ECO:0000313" key="6">
    <source>
        <dbReference type="Proteomes" id="UP000332933"/>
    </source>
</evidence>
<keyword evidence="1" id="KW-0472">Membrane</keyword>
<dbReference type="AlphaFoldDB" id="A0A485LKZ5"/>
<dbReference type="Proteomes" id="UP000332933">
    <property type="component" value="Unassembled WGS sequence"/>
</dbReference>
<protein>
    <submittedName>
        <fullName evidence="5">Aste57867_20954 protein</fullName>
    </submittedName>
</protein>
<dbReference type="InterPro" id="IPR036249">
    <property type="entry name" value="Thioredoxin-like_sf"/>
</dbReference>
<evidence type="ECO:0000313" key="5">
    <source>
        <dbReference type="EMBL" id="VFT97630.1"/>
    </source>
</evidence>
<dbReference type="SUPFAM" id="SSF52833">
    <property type="entry name" value="Thioredoxin-like"/>
    <property type="match status" value="1"/>
</dbReference>
<evidence type="ECO:0000259" key="3">
    <source>
        <dbReference type="PROSITE" id="PS51352"/>
    </source>
</evidence>
<dbReference type="PROSITE" id="PS00194">
    <property type="entry name" value="THIOREDOXIN_1"/>
    <property type="match status" value="1"/>
</dbReference>
<dbReference type="Pfam" id="PF00085">
    <property type="entry name" value="Thioredoxin"/>
    <property type="match status" value="1"/>
</dbReference>
<accession>A0A485LKZ5</accession>
<dbReference type="OrthoDB" id="427280at2759"/>
<keyword evidence="1" id="KW-1133">Transmembrane helix</keyword>
<dbReference type="EMBL" id="VJMH01006941">
    <property type="protein sequence ID" value="KAF0687288.1"/>
    <property type="molecule type" value="Genomic_DNA"/>
</dbReference>
<reference evidence="4" key="2">
    <citation type="submission" date="2019-06" db="EMBL/GenBank/DDBJ databases">
        <title>Genomics analysis of Aphanomyces spp. identifies a new class of oomycete effector associated with host adaptation.</title>
        <authorList>
            <person name="Gaulin E."/>
        </authorList>
    </citation>
    <scope>NUCLEOTIDE SEQUENCE</scope>
    <source>
        <strain evidence="4">CBS 578.67</strain>
    </source>
</reference>
<name>A0A485LKZ5_9STRA</name>
<organism evidence="5 6">
    <name type="scientific">Aphanomyces stellatus</name>
    <dbReference type="NCBI Taxonomy" id="120398"/>
    <lineage>
        <taxon>Eukaryota</taxon>
        <taxon>Sar</taxon>
        <taxon>Stramenopiles</taxon>
        <taxon>Oomycota</taxon>
        <taxon>Saprolegniomycetes</taxon>
        <taxon>Saprolegniales</taxon>
        <taxon>Verrucalvaceae</taxon>
        <taxon>Aphanomyces</taxon>
    </lineage>
</organism>
<dbReference type="PROSITE" id="PS51352">
    <property type="entry name" value="THIOREDOXIN_2"/>
    <property type="match status" value="1"/>
</dbReference>
<keyword evidence="1" id="KW-0812">Transmembrane</keyword>
<feature type="domain" description="Thioredoxin" evidence="3">
    <location>
        <begin position="12"/>
        <end position="154"/>
    </location>
</feature>
<dbReference type="PRINTS" id="PR00421">
    <property type="entry name" value="THIOREDOXIN"/>
</dbReference>
<gene>
    <name evidence="5" type="primary">Aste57867_20954</name>
    <name evidence="4" type="ORF">As57867_020886</name>
    <name evidence="5" type="ORF">ASTE57867_20954</name>
</gene>
<proteinExistence type="predicted"/>
<dbReference type="Gene3D" id="3.40.30.10">
    <property type="entry name" value="Glutaredoxin"/>
    <property type="match status" value="1"/>
</dbReference>
<reference evidence="5 6" key="1">
    <citation type="submission" date="2019-03" db="EMBL/GenBank/DDBJ databases">
        <authorList>
            <person name="Gaulin E."/>
            <person name="Dumas B."/>
        </authorList>
    </citation>
    <scope>NUCLEOTIDE SEQUENCE [LARGE SCALE GENOMIC DNA]</scope>
    <source>
        <strain evidence="5">CBS 568.67</strain>
    </source>
</reference>
<keyword evidence="6" id="KW-1185">Reference proteome</keyword>
<evidence type="ECO:0000313" key="4">
    <source>
        <dbReference type="EMBL" id="KAF0687288.1"/>
    </source>
</evidence>
<dbReference type="GO" id="GO:0005788">
    <property type="term" value="C:endoplasmic reticulum lumen"/>
    <property type="evidence" value="ECO:0007669"/>
    <property type="project" value="TreeGrafter"/>
</dbReference>
<dbReference type="CDD" id="cd02961">
    <property type="entry name" value="PDI_a_family"/>
    <property type="match status" value="1"/>
</dbReference>
<feature type="chain" id="PRO_5033826379" evidence="2">
    <location>
        <begin position="19"/>
        <end position="199"/>
    </location>
</feature>
<evidence type="ECO:0000256" key="1">
    <source>
        <dbReference type="SAM" id="Phobius"/>
    </source>
</evidence>
<dbReference type="GO" id="GO:0015035">
    <property type="term" value="F:protein-disulfide reductase activity"/>
    <property type="evidence" value="ECO:0007669"/>
    <property type="project" value="TreeGrafter"/>
</dbReference>
<dbReference type="PANTHER" id="PTHR45815:SF3">
    <property type="entry name" value="PROTEIN DISULFIDE-ISOMERASE A6"/>
    <property type="match status" value="1"/>
</dbReference>
<evidence type="ECO:0000256" key="2">
    <source>
        <dbReference type="SAM" id="SignalP"/>
    </source>
</evidence>
<sequence>MLGLRVVLAFCMAVMAAASNVIDLTTDSFEHLTQASTGATTGDWLVEFYAPWCGHCKSLAPVFEEVADELKGDVNVAKVDVPANTALGQRFNIKGFPTILFFHKGAMYEYESTRTKGDLIEYARKGYESGAKQAVPGVPTLVDDIQKELVVIQNDVVQLLATKKNAIIAIFASGLLIGLFLGSFCNCFSSRPVAKTKRA</sequence>
<keyword evidence="2" id="KW-0732">Signal</keyword>
<dbReference type="InterPro" id="IPR013766">
    <property type="entry name" value="Thioredoxin_domain"/>
</dbReference>
<feature type="signal peptide" evidence="2">
    <location>
        <begin position="1"/>
        <end position="18"/>
    </location>
</feature>
<dbReference type="InterPro" id="IPR017937">
    <property type="entry name" value="Thioredoxin_CS"/>
</dbReference>
<feature type="transmembrane region" description="Helical" evidence="1">
    <location>
        <begin position="166"/>
        <end position="188"/>
    </location>
</feature>
<dbReference type="EMBL" id="CAADRA010006967">
    <property type="protein sequence ID" value="VFT97630.1"/>
    <property type="molecule type" value="Genomic_DNA"/>
</dbReference>